<comment type="similarity">
    <text evidence="2">Belongs to the class-II aminoacyl-tRNA synthetase family.</text>
</comment>
<dbReference type="AlphaFoldDB" id="A0A932CP56"/>
<dbReference type="GO" id="GO:0005524">
    <property type="term" value="F:ATP binding"/>
    <property type="evidence" value="ECO:0007669"/>
    <property type="project" value="UniProtKB-KW"/>
</dbReference>
<dbReference type="HAMAP" id="MF_00036_B">
    <property type="entry name" value="Ala_tRNA_synth_B"/>
    <property type="match status" value="1"/>
</dbReference>
<evidence type="ECO:0000256" key="8">
    <source>
        <dbReference type="ARBA" id="ARBA00022741"/>
    </source>
</evidence>
<dbReference type="InterPro" id="IPR002318">
    <property type="entry name" value="Ala-tRNA-lgiase_IIc"/>
</dbReference>
<dbReference type="InterPro" id="IPR018163">
    <property type="entry name" value="Thr/Ala-tRNA-synth_IIc_edit"/>
</dbReference>
<dbReference type="SUPFAM" id="SSF50447">
    <property type="entry name" value="Translation proteins"/>
    <property type="match status" value="1"/>
</dbReference>
<dbReference type="SUPFAM" id="SSF55681">
    <property type="entry name" value="Class II aaRS and biotin synthetases"/>
    <property type="match status" value="1"/>
</dbReference>
<evidence type="ECO:0000256" key="6">
    <source>
        <dbReference type="ARBA" id="ARBA00022598"/>
    </source>
</evidence>
<proteinExistence type="inferred from homology"/>
<comment type="cofactor">
    <cofactor evidence="1">
        <name>Zn(2+)</name>
        <dbReference type="ChEBI" id="CHEBI:29105"/>
    </cofactor>
</comment>
<dbReference type="FunFam" id="3.30.54.20:FF:000001">
    <property type="entry name" value="Alanine--tRNA ligase"/>
    <property type="match status" value="1"/>
</dbReference>
<dbReference type="Gene3D" id="2.40.30.130">
    <property type="match status" value="1"/>
</dbReference>
<dbReference type="PANTHER" id="PTHR11777:SF9">
    <property type="entry name" value="ALANINE--TRNA LIGASE, CYTOPLASMIC"/>
    <property type="match status" value="1"/>
</dbReference>
<evidence type="ECO:0000256" key="9">
    <source>
        <dbReference type="ARBA" id="ARBA00022833"/>
    </source>
</evidence>
<dbReference type="PANTHER" id="PTHR11777">
    <property type="entry name" value="ALANYL-TRNA SYNTHETASE"/>
    <property type="match status" value="1"/>
</dbReference>
<evidence type="ECO:0000313" key="17">
    <source>
        <dbReference type="EMBL" id="MBI2876692.1"/>
    </source>
</evidence>
<protein>
    <recommendedName>
        <fullName evidence="4 14">Alanine--tRNA ligase</fullName>
        <ecNumber evidence="3 14">6.1.1.7</ecNumber>
    </recommendedName>
</protein>
<dbReference type="GO" id="GO:0000049">
    <property type="term" value="F:tRNA binding"/>
    <property type="evidence" value="ECO:0007669"/>
    <property type="project" value="UniProtKB-KW"/>
</dbReference>
<evidence type="ECO:0000256" key="7">
    <source>
        <dbReference type="ARBA" id="ARBA00022723"/>
    </source>
</evidence>
<dbReference type="FunFam" id="3.30.980.10:FF:000004">
    <property type="entry name" value="Alanine--tRNA ligase, cytoplasmic"/>
    <property type="match status" value="1"/>
</dbReference>
<dbReference type="EC" id="6.1.1.7" evidence="3 14"/>
<dbReference type="Gene3D" id="3.10.310.40">
    <property type="match status" value="1"/>
</dbReference>
<comment type="caution">
    <text evidence="17">The sequence shown here is derived from an EMBL/GenBank/DDBJ whole genome shotgun (WGS) entry which is preliminary data.</text>
</comment>
<keyword evidence="9" id="KW-0862">Zinc</keyword>
<evidence type="ECO:0000313" key="18">
    <source>
        <dbReference type="Proteomes" id="UP000769766"/>
    </source>
</evidence>
<dbReference type="Pfam" id="PF01411">
    <property type="entry name" value="tRNA-synt_2c"/>
    <property type="match status" value="1"/>
</dbReference>
<dbReference type="FunFam" id="3.10.310.40:FF:000001">
    <property type="entry name" value="Alanine--tRNA ligase"/>
    <property type="match status" value="1"/>
</dbReference>
<keyword evidence="6 17" id="KW-0436">Ligase</keyword>
<dbReference type="InterPro" id="IPR045864">
    <property type="entry name" value="aa-tRNA-synth_II/BPL/LPL"/>
</dbReference>
<gene>
    <name evidence="17" type="primary">alaS</name>
    <name evidence="17" type="ORF">HYY20_07405</name>
</gene>
<keyword evidence="10" id="KW-0067">ATP-binding</keyword>
<evidence type="ECO:0000256" key="12">
    <source>
        <dbReference type="ARBA" id="ARBA00022917"/>
    </source>
</evidence>
<feature type="coiled-coil region" evidence="15">
    <location>
        <begin position="555"/>
        <end position="582"/>
    </location>
</feature>
<dbReference type="InterPro" id="IPR009000">
    <property type="entry name" value="Transl_B-barrel_sf"/>
</dbReference>
<dbReference type="InterPro" id="IPR003156">
    <property type="entry name" value="DHHA1_dom"/>
</dbReference>
<evidence type="ECO:0000256" key="1">
    <source>
        <dbReference type="ARBA" id="ARBA00001947"/>
    </source>
</evidence>
<feature type="domain" description="Alanyl-transfer RNA synthetases family profile" evidence="16">
    <location>
        <begin position="1"/>
        <end position="532"/>
    </location>
</feature>
<organism evidence="17 18">
    <name type="scientific">Tectimicrobiota bacterium</name>
    <dbReference type="NCBI Taxonomy" id="2528274"/>
    <lineage>
        <taxon>Bacteria</taxon>
        <taxon>Pseudomonadati</taxon>
        <taxon>Nitrospinota/Tectimicrobiota group</taxon>
        <taxon>Candidatus Tectimicrobiota</taxon>
    </lineage>
</organism>
<dbReference type="InterPro" id="IPR050058">
    <property type="entry name" value="Ala-tRNA_ligase"/>
</dbReference>
<dbReference type="PRINTS" id="PR00980">
    <property type="entry name" value="TRNASYNTHALA"/>
</dbReference>
<dbReference type="InterPro" id="IPR018164">
    <property type="entry name" value="Ala-tRNA-synth_IIc_N"/>
</dbReference>
<evidence type="ECO:0000256" key="10">
    <source>
        <dbReference type="ARBA" id="ARBA00022840"/>
    </source>
</evidence>
<evidence type="ECO:0000256" key="13">
    <source>
        <dbReference type="ARBA" id="ARBA00023146"/>
    </source>
</evidence>
<sequence>ACGCDRFLELWNLVFMQYERDSSGRLHPLPKPSVDTGMGLERIAAVMQGVTSNFETDLLRPIIGRVEELAGRAYGRQEDWDISFRVIADHLRALAFLIADGILPSNEGRGYVLRRLLRRAARHGKMLELKEPFLYRAVETVIDRMREAYPELEGARALISRTLQQEEERFSEVLEQGLRVLDQSVAGARREGLAVLPGAEVFKLYDTFGFPLDLAQEIVQEQGLALDMDGFRQAMEQQREMARQSWKGAGEEVEKAVYREILEAAGETQFVGYETTESAGRVVALLEEGQRKNEVSGPDRAVEIVLDHTPFYGESGGQIGDTGWMEGEEGLPGSSPGQALVEVQDTHRPLPQLMSHRGVVRKGTLRVGMVLQARVEGARREAITHSHTATHLLHAALRYWLGDHVKQAGSLVAPDRLRFDFTHFSSLVPEELERIERTVNEKALEGLPVTTTVMPVDQALQLGAMALFGEKYESMVRAVRIEDFSLELCGGTHASHTGKIGLFKIVSESAIAAGIRRIEALTGLEAYRYVCQEEAALREIRGLLKIRPFQEAERVRRLQEQIREQERELGRLKDRLVTLQARGLQAEAGAEPTGVRTIHGVNVLAVQLDHLDLNALRSFVDSAKMRLKSGVVVAGTVQDGKVALVGGVTPDLTNRLHAGELIKSVAGIVGGSGGGRADMAQAGGKEADRLSEALEKVYELVEARLKE</sequence>
<dbReference type="GO" id="GO:0046872">
    <property type="term" value="F:metal ion binding"/>
    <property type="evidence" value="ECO:0007669"/>
    <property type="project" value="UniProtKB-KW"/>
</dbReference>
<dbReference type="Gene3D" id="3.30.54.20">
    <property type="match status" value="1"/>
</dbReference>
<dbReference type="SMART" id="SM00863">
    <property type="entry name" value="tRNA_SAD"/>
    <property type="match status" value="1"/>
</dbReference>
<keyword evidence="7" id="KW-0479">Metal-binding</keyword>
<keyword evidence="5" id="KW-0820">tRNA-binding</keyword>
<keyword evidence="8" id="KW-0547">Nucleotide-binding</keyword>
<evidence type="ECO:0000256" key="2">
    <source>
        <dbReference type="ARBA" id="ARBA00008226"/>
    </source>
</evidence>
<dbReference type="NCBIfam" id="TIGR00344">
    <property type="entry name" value="alaS"/>
    <property type="match status" value="1"/>
</dbReference>
<keyword evidence="15" id="KW-0175">Coiled coil</keyword>
<evidence type="ECO:0000256" key="15">
    <source>
        <dbReference type="SAM" id="Coils"/>
    </source>
</evidence>
<evidence type="ECO:0000256" key="11">
    <source>
        <dbReference type="ARBA" id="ARBA00022884"/>
    </source>
</evidence>
<dbReference type="GO" id="GO:0006419">
    <property type="term" value="P:alanyl-tRNA aminoacylation"/>
    <property type="evidence" value="ECO:0007669"/>
    <property type="project" value="UniProtKB-UniRule"/>
</dbReference>
<keyword evidence="13" id="KW-0030">Aminoacyl-tRNA synthetase</keyword>
<dbReference type="InterPro" id="IPR018162">
    <property type="entry name" value="Ala-tRNA-ligase_IIc_anticod-bd"/>
</dbReference>
<dbReference type="InterPro" id="IPR023033">
    <property type="entry name" value="Ala_tRNA_ligase_euk/bac"/>
</dbReference>
<dbReference type="Gene3D" id="3.30.930.10">
    <property type="entry name" value="Bira Bifunctional Protein, Domain 2"/>
    <property type="match status" value="1"/>
</dbReference>
<dbReference type="EMBL" id="JACPRF010000224">
    <property type="protein sequence ID" value="MBI2876692.1"/>
    <property type="molecule type" value="Genomic_DNA"/>
</dbReference>
<dbReference type="Proteomes" id="UP000769766">
    <property type="component" value="Unassembled WGS sequence"/>
</dbReference>
<dbReference type="Gene3D" id="6.10.250.550">
    <property type="match status" value="1"/>
</dbReference>
<evidence type="ECO:0000256" key="5">
    <source>
        <dbReference type="ARBA" id="ARBA00022555"/>
    </source>
</evidence>
<dbReference type="SUPFAM" id="SSF55186">
    <property type="entry name" value="ThrRS/AlaRS common domain"/>
    <property type="match status" value="1"/>
</dbReference>
<keyword evidence="12" id="KW-0648">Protein biosynthesis</keyword>
<dbReference type="InterPro" id="IPR012947">
    <property type="entry name" value="tRNA_SAD"/>
</dbReference>
<evidence type="ECO:0000256" key="3">
    <source>
        <dbReference type="ARBA" id="ARBA00013168"/>
    </source>
</evidence>
<reference evidence="17" key="1">
    <citation type="submission" date="2020-07" db="EMBL/GenBank/DDBJ databases">
        <title>Huge and variable diversity of episymbiotic CPR bacteria and DPANN archaea in groundwater ecosystems.</title>
        <authorList>
            <person name="He C.Y."/>
            <person name="Keren R."/>
            <person name="Whittaker M."/>
            <person name="Farag I.F."/>
            <person name="Doudna J."/>
            <person name="Cate J.H.D."/>
            <person name="Banfield J.F."/>
        </authorList>
    </citation>
    <scope>NUCLEOTIDE SEQUENCE</scope>
    <source>
        <strain evidence="17">NC_groundwater_672_Ag_B-0.1um_62_36</strain>
    </source>
</reference>
<dbReference type="GO" id="GO:0004813">
    <property type="term" value="F:alanine-tRNA ligase activity"/>
    <property type="evidence" value="ECO:0007669"/>
    <property type="project" value="UniProtKB-UniRule"/>
</dbReference>
<evidence type="ECO:0000256" key="4">
    <source>
        <dbReference type="ARBA" id="ARBA00017959"/>
    </source>
</evidence>
<dbReference type="InterPro" id="IPR018165">
    <property type="entry name" value="Ala-tRNA-synth_IIc_core"/>
</dbReference>
<keyword evidence="11" id="KW-0694">RNA-binding</keyword>
<name>A0A932CP56_UNCTE</name>
<dbReference type="Pfam" id="PF07973">
    <property type="entry name" value="tRNA_SAD"/>
    <property type="match status" value="1"/>
</dbReference>
<dbReference type="GO" id="GO:0002161">
    <property type="term" value="F:aminoacyl-tRNA deacylase activity"/>
    <property type="evidence" value="ECO:0007669"/>
    <property type="project" value="TreeGrafter"/>
</dbReference>
<accession>A0A932CP56</accession>
<dbReference type="Pfam" id="PF02272">
    <property type="entry name" value="DHHA1"/>
    <property type="match status" value="1"/>
</dbReference>
<dbReference type="SUPFAM" id="SSF101353">
    <property type="entry name" value="Putative anticodon-binding domain of alanyl-tRNA synthetase (AlaRS)"/>
    <property type="match status" value="1"/>
</dbReference>
<dbReference type="PROSITE" id="PS50860">
    <property type="entry name" value="AA_TRNA_LIGASE_II_ALA"/>
    <property type="match status" value="1"/>
</dbReference>
<dbReference type="GO" id="GO:0005829">
    <property type="term" value="C:cytosol"/>
    <property type="evidence" value="ECO:0007669"/>
    <property type="project" value="TreeGrafter"/>
</dbReference>
<evidence type="ECO:0000259" key="16">
    <source>
        <dbReference type="PROSITE" id="PS50860"/>
    </source>
</evidence>
<dbReference type="GO" id="GO:0045892">
    <property type="term" value="P:negative regulation of DNA-templated transcription"/>
    <property type="evidence" value="ECO:0007669"/>
    <property type="project" value="TreeGrafter"/>
</dbReference>
<dbReference type="Gene3D" id="3.30.980.10">
    <property type="entry name" value="Threonyl-trna Synthetase, Chain A, domain 2"/>
    <property type="match status" value="1"/>
</dbReference>
<feature type="non-terminal residue" evidence="17">
    <location>
        <position position="1"/>
    </location>
</feature>
<evidence type="ECO:0000256" key="14">
    <source>
        <dbReference type="NCBIfam" id="TIGR00344"/>
    </source>
</evidence>